<evidence type="ECO:0000256" key="1">
    <source>
        <dbReference type="ARBA" id="ARBA00009952"/>
    </source>
</evidence>
<accession>A0AAD8E7L9</accession>
<gene>
    <name evidence="2" type="ORF">L9F63_004706</name>
</gene>
<evidence type="ECO:0000313" key="3">
    <source>
        <dbReference type="Proteomes" id="UP001233999"/>
    </source>
</evidence>
<dbReference type="AlphaFoldDB" id="A0AAD8E7L9"/>
<dbReference type="PANTHER" id="PTHR21096:SF0">
    <property type="entry name" value="PROTEIN FAM136A"/>
    <property type="match status" value="1"/>
</dbReference>
<organism evidence="2 3">
    <name type="scientific">Diploptera punctata</name>
    <name type="common">Pacific beetle cockroach</name>
    <dbReference type="NCBI Taxonomy" id="6984"/>
    <lineage>
        <taxon>Eukaryota</taxon>
        <taxon>Metazoa</taxon>
        <taxon>Ecdysozoa</taxon>
        <taxon>Arthropoda</taxon>
        <taxon>Hexapoda</taxon>
        <taxon>Insecta</taxon>
        <taxon>Pterygota</taxon>
        <taxon>Neoptera</taxon>
        <taxon>Polyneoptera</taxon>
        <taxon>Dictyoptera</taxon>
        <taxon>Blattodea</taxon>
        <taxon>Blaberoidea</taxon>
        <taxon>Blaberidae</taxon>
        <taxon>Diplopterinae</taxon>
        <taxon>Diploptera</taxon>
    </lineage>
</organism>
<protein>
    <recommendedName>
        <fullName evidence="4">Protein FAM136A</fullName>
    </recommendedName>
</protein>
<comment type="similarity">
    <text evidence="1">Belongs to the FAM136 family.</text>
</comment>
<sequence length="144" mass="16780">MVEEQKARVEEAMTKMVNDVDKLYLRKMQADMHRCAASCCENNDLSVERVHQCVENCSLHLNNAQKYVHGEFEHFQNRLQRCVMQCNDEIRDKMGPKPTDAEVNRYSLDFERCAVKCVDSHIALLPTIMKKMKEVLGQGKFQQQ</sequence>
<proteinExistence type="inferred from homology"/>
<comment type="caution">
    <text evidence="2">The sequence shown here is derived from an EMBL/GenBank/DDBJ whole genome shotgun (WGS) entry which is preliminary data.</text>
</comment>
<keyword evidence="3" id="KW-1185">Reference proteome</keyword>
<dbReference type="Proteomes" id="UP001233999">
    <property type="component" value="Unassembled WGS sequence"/>
</dbReference>
<evidence type="ECO:0008006" key="4">
    <source>
        <dbReference type="Google" id="ProtNLM"/>
    </source>
</evidence>
<dbReference type="GO" id="GO:0005737">
    <property type="term" value="C:cytoplasm"/>
    <property type="evidence" value="ECO:0007669"/>
    <property type="project" value="TreeGrafter"/>
</dbReference>
<dbReference type="EMBL" id="JASPKZ010008384">
    <property type="protein sequence ID" value="KAJ9579627.1"/>
    <property type="molecule type" value="Genomic_DNA"/>
</dbReference>
<name>A0AAD8E7L9_DIPPU</name>
<reference evidence="2" key="2">
    <citation type="submission" date="2023-05" db="EMBL/GenBank/DDBJ databases">
        <authorList>
            <person name="Fouks B."/>
        </authorList>
    </citation>
    <scope>NUCLEOTIDE SEQUENCE</scope>
    <source>
        <strain evidence="2">Stay&amp;Tobe</strain>
        <tissue evidence="2">Testes</tissue>
    </source>
</reference>
<evidence type="ECO:0000313" key="2">
    <source>
        <dbReference type="EMBL" id="KAJ9579627.1"/>
    </source>
</evidence>
<dbReference type="PANTHER" id="PTHR21096">
    <property type="entry name" value="PROTEIN FAM136A"/>
    <property type="match status" value="1"/>
</dbReference>
<reference evidence="2" key="1">
    <citation type="journal article" date="2023" name="IScience">
        <title>Live-bearing cockroach genome reveals convergent evolutionary mechanisms linked to viviparity in insects and beyond.</title>
        <authorList>
            <person name="Fouks B."/>
            <person name="Harrison M.C."/>
            <person name="Mikhailova A.A."/>
            <person name="Marchal E."/>
            <person name="English S."/>
            <person name="Carruthers M."/>
            <person name="Jennings E.C."/>
            <person name="Chiamaka E.L."/>
            <person name="Frigard R.A."/>
            <person name="Pippel M."/>
            <person name="Attardo G.M."/>
            <person name="Benoit J.B."/>
            <person name="Bornberg-Bauer E."/>
            <person name="Tobe S.S."/>
        </authorList>
    </citation>
    <scope>NUCLEOTIDE SEQUENCE</scope>
    <source>
        <strain evidence="2">Stay&amp;Tobe</strain>
    </source>
</reference>
<dbReference type="Pfam" id="PF05811">
    <property type="entry name" value="DUF842"/>
    <property type="match status" value="1"/>
</dbReference>
<dbReference type="InterPro" id="IPR008560">
    <property type="entry name" value="DUF842_euk"/>
</dbReference>